<reference evidence="3 4" key="1">
    <citation type="journal article" date="2016" name="Proc. Natl. Acad. Sci. U.S.A.">
        <title>Comparative genomics of biotechnologically important yeasts.</title>
        <authorList>
            <person name="Riley R."/>
            <person name="Haridas S."/>
            <person name="Wolfe K.H."/>
            <person name="Lopes M.R."/>
            <person name="Hittinger C.T."/>
            <person name="Goeker M."/>
            <person name="Salamov A.A."/>
            <person name="Wisecaver J.H."/>
            <person name="Long T.M."/>
            <person name="Calvey C.H."/>
            <person name="Aerts A.L."/>
            <person name="Barry K.W."/>
            <person name="Choi C."/>
            <person name="Clum A."/>
            <person name="Coughlan A.Y."/>
            <person name="Deshpande S."/>
            <person name="Douglass A.P."/>
            <person name="Hanson S.J."/>
            <person name="Klenk H.-P."/>
            <person name="LaButti K.M."/>
            <person name="Lapidus A."/>
            <person name="Lindquist E.A."/>
            <person name="Lipzen A.M."/>
            <person name="Meier-Kolthoff J.P."/>
            <person name="Ohm R.A."/>
            <person name="Otillar R.P."/>
            <person name="Pangilinan J.L."/>
            <person name="Peng Y."/>
            <person name="Rokas A."/>
            <person name="Rosa C.A."/>
            <person name="Scheuner C."/>
            <person name="Sibirny A.A."/>
            <person name="Slot J.C."/>
            <person name="Stielow J.B."/>
            <person name="Sun H."/>
            <person name="Kurtzman C.P."/>
            <person name="Blackwell M."/>
            <person name="Grigoriev I.V."/>
            <person name="Jeffries T.W."/>
        </authorList>
    </citation>
    <scope>NUCLEOTIDE SEQUENCE [LARGE SCALE GENOMIC DNA]</scope>
    <source>
        <strain evidence="3 4">NRRL Y-2026</strain>
    </source>
</reference>
<dbReference type="GO" id="GO:0030479">
    <property type="term" value="C:actin cortical patch"/>
    <property type="evidence" value="ECO:0007669"/>
    <property type="project" value="TreeGrafter"/>
</dbReference>
<dbReference type="InterPro" id="IPR027267">
    <property type="entry name" value="AH/BAR_dom_sf"/>
</dbReference>
<sequence>MSLRGVGKALYRTPHQLFGQKTAEDILFKQWEHDIKTALAGLEYLKLENQKWKKFWISVITNFIQVIEIFRDLHCELEHAHGADGAVAEKPIDKNEEFTSVTIHELEQAGKLASIILERTTRLAEDSSDSFFAKCNEMIHTLKGAEKLITKRSHKKIDYDMKSNKVDSTLKGSIKTDKDKVKLESEQQKLTESEVIYKDLNDKIKLVMPEILANLSEFISKLTYKLYFSNLDILNFIQRNVEKFDRIHGIASDSKFLVYDDIIADFNGLYSQAQSKLENLSLLKEFRSFRNKNLTEKTVQGVNTVAGTVVDSTVNFTSTIYTKAAKPSQKLSMSLTSIKIDNPIHPYDKHGMFTMALDPLDFIKSADYAAQLSESDLKSMSPNYDTKNSPYAAYSEDNLEDEADAESKTSEESGVSEEKLSVTGTEWMKPLRNSTLNKISSPPTSFSQAATTDGASEKVTLNSSLNTSHPSTATDGKYVANSRVQSLSLNSKSETYKYVNVTMDNITKRIYLVVSTPEIDCAPVNVPKGKLNTTDFELRDYFMAKSSITANAFAAYSNI</sequence>
<dbReference type="PANTHER" id="PTHR47174">
    <property type="entry name" value="BRIDGING INTEGRATOR 3"/>
    <property type="match status" value="1"/>
</dbReference>
<dbReference type="OrthoDB" id="10255128at2759"/>
<keyword evidence="4" id="KW-1185">Reference proteome</keyword>
<evidence type="ECO:0000313" key="4">
    <source>
        <dbReference type="Proteomes" id="UP000094455"/>
    </source>
</evidence>
<feature type="compositionally biased region" description="Polar residues" evidence="1">
    <location>
        <begin position="432"/>
        <end position="455"/>
    </location>
</feature>
<dbReference type="GO" id="GO:0043332">
    <property type="term" value="C:mating projection tip"/>
    <property type="evidence" value="ECO:0007669"/>
    <property type="project" value="TreeGrafter"/>
</dbReference>
<dbReference type="PANTHER" id="PTHR47174:SF1">
    <property type="entry name" value="REDUCED VIABILITY UPON STARVATION PROTEIN 167"/>
    <property type="match status" value="1"/>
</dbReference>
<dbReference type="SUPFAM" id="SSF103657">
    <property type="entry name" value="BAR/IMD domain-like"/>
    <property type="match status" value="1"/>
</dbReference>
<feature type="compositionally biased region" description="Basic and acidic residues" evidence="1">
    <location>
        <begin position="405"/>
        <end position="420"/>
    </location>
</feature>
<dbReference type="GO" id="GO:0006897">
    <property type="term" value="P:endocytosis"/>
    <property type="evidence" value="ECO:0007669"/>
    <property type="project" value="InterPro"/>
</dbReference>
<organism evidence="3 4">
    <name type="scientific">Pichia membranifaciens NRRL Y-2026</name>
    <dbReference type="NCBI Taxonomy" id="763406"/>
    <lineage>
        <taxon>Eukaryota</taxon>
        <taxon>Fungi</taxon>
        <taxon>Dikarya</taxon>
        <taxon>Ascomycota</taxon>
        <taxon>Saccharomycotina</taxon>
        <taxon>Pichiomycetes</taxon>
        <taxon>Pichiales</taxon>
        <taxon>Pichiaceae</taxon>
        <taxon>Pichia</taxon>
    </lineage>
</organism>
<dbReference type="InterPro" id="IPR046982">
    <property type="entry name" value="BIN3/RVS161-like"/>
</dbReference>
<dbReference type="GO" id="GO:0051666">
    <property type="term" value="P:actin cortical patch localization"/>
    <property type="evidence" value="ECO:0007669"/>
    <property type="project" value="InterPro"/>
</dbReference>
<dbReference type="AlphaFoldDB" id="A0A1E3NVC2"/>
<dbReference type="GO" id="GO:1990528">
    <property type="term" value="C:Rvs161p-Rvs167p complex"/>
    <property type="evidence" value="ECO:0007669"/>
    <property type="project" value="TreeGrafter"/>
</dbReference>
<dbReference type="RefSeq" id="XP_019020606.1">
    <property type="nucleotide sequence ID" value="XM_019160603.1"/>
</dbReference>
<dbReference type="GO" id="GO:0008289">
    <property type="term" value="F:lipid binding"/>
    <property type="evidence" value="ECO:0007669"/>
    <property type="project" value="TreeGrafter"/>
</dbReference>
<dbReference type="Pfam" id="PF03114">
    <property type="entry name" value="BAR"/>
    <property type="match status" value="1"/>
</dbReference>
<evidence type="ECO:0000256" key="1">
    <source>
        <dbReference type="SAM" id="MobiDB-lite"/>
    </source>
</evidence>
<proteinExistence type="predicted"/>
<evidence type="ECO:0000259" key="2">
    <source>
        <dbReference type="Pfam" id="PF03114"/>
    </source>
</evidence>
<dbReference type="InterPro" id="IPR004148">
    <property type="entry name" value="BAR_dom"/>
</dbReference>
<dbReference type="STRING" id="763406.A0A1E3NVC2"/>
<feature type="region of interest" description="Disordered" evidence="1">
    <location>
        <begin position="398"/>
        <end position="455"/>
    </location>
</feature>
<dbReference type="EMBL" id="KV454001">
    <property type="protein sequence ID" value="ODQ49493.1"/>
    <property type="molecule type" value="Genomic_DNA"/>
</dbReference>
<dbReference type="Proteomes" id="UP000094455">
    <property type="component" value="Unassembled WGS sequence"/>
</dbReference>
<accession>A0A1E3NVC2</accession>
<dbReference type="Gene3D" id="1.20.1270.60">
    <property type="entry name" value="Arfaptin homology (AH) domain/BAR domain"/>
    <property type="match status" value="1"/>
</dbReference>
<name>A0A1E3NVC2_9ASCO</name>
<dbReference type="GO" id="GO:0097320">
    <property type="term" value="P:plasma membrane tubulation"/>
    <property type="evidence" value="ECO:0007669"/>
    <property type="project" value="TreeGrafter"/>
</dbReference>
<evidence type="ECO:0000313" key="3">
    <source>
        <dbReference type="EMBL" id="ODQ49493.1"/>
    </source>
</evidence>
<feature type="domain" description="BAR" evidence="2">
    <location>
        <begin position="106"/>
        <end position="232"/>
    </location>
</feature>
<protein>
    <recommendedName>
        <fullName evidence="2">BAR domain-containing protein</fullName>
    </recommendedName>
</protein>
<dbReference type="GO" id="GO:0031097">
    <property type="term" value="C:medial cortex"/>
    <property type="evidence" value="ECO:0007669"/>
    <property type="project" value="TreeGrafter"/>
</dbReference>
<gene>
    <name evidence="3" type="ORF">PICMEDRAFT_14938</name>
</gene>
<dbReference type="GeneID" id="30177290"/>